<dbReference type="PANTHER" id="PTHR10961">
    <property type="entry name" value="PEROXISOMAL SARCOSINE OXIDASE"/>
    <property type="match status" value="1"/>
</dbReference>
<dbReference type="PANTHER" id="PTHR10961:SF15">
    <property type="entry name" value="FAD DEPENDENT OXIDOREDUCTASE DOMAIN-CONTAINING PROTEIN"/>
    <property type="match status" value="1"/>
</dbReference>
<evidence type="ECO:0000259" key="6">
    <source>
        <dbReference type="Pfam" id="PF01266"/>
    </source>
</evidence>
<dbReference type="OrthoDB" id="2219495at2759"/>
<evidence type="ECO:0000256" key="1">
    <source>
        <dbReference type="ARBA" id="ARBA00001974"/>
    </source>
</evidence>
<organism evidence="7 8">
    <name type="scientific">Cyphellophora attinorum</name>
    <dbReference type="NCBI Taxonomy" id="1664694"/>
    <lineage>
        <taxon>Eukaryota</taxon>
        <taxon>Fungi</taxon>
        <taxon>Dikarya</taxon>
        <taxon>Ascomycota</taxon>
        <taxon>Pezizomycotina</taxon>
        <taxon>Eurotiomycetes</taxon>
        <taxon>Chaetothyriomycetidae</taxon>
        <taxon>Chaetothyriales</taxon>
        <taxon>Cyphellophoraceae</taxon>
        <taxon>Cyphellophora</taxon>
    </lineage>
</organism>
<dbReference type="VEuPathDB" id="FungiDB:AB675_6960"/>
<evidence type="ECO:0000256" key="2">
    <source>
        <dbReference type="ARBA" id="ARBA00010989"/>
    </source>
</evidence>
<evidence type="ECO:0000313" key="7">
    <source>
        <dbReference type="EMBL" id="KPI43187.1"/>
    </source>
</evidence>
<sequence length="474" mass="52541">MTATRDEPIIIVGAGIFGLSSALHLAQRGYTDVTIFDKQPYHKSLYSYDQGCDGASSDVNKIIRAAYGSKLEYQNMAFDAIEHWKRWNAEIESGQNLPPGMSAKDTLFINNGNVSMTDVPGPALFEQATRESMARAGKGDTQITLENPEDVARAKSLGFGHAVNPFGREGNYGTLDTCAGVVYADKACRFALHKVMQFGVKTVFGSEAGAYSGCLEKNGRVRGIRTIDGKEHQAALTIMACGGWTPGLIPQLDGLCETTAGSVATFQVPRTSDLWDKLAPQRFPVWTYKMYDGEQGGFYAFPRDDQGVVKVGYRGLKYTNPQMQTDGCVRSVPVTRWTPISTRQVPLAAAQRIKSILKQFIPDLLPYHTKTRLCWYTDTYDNHFVIDYVPDKSGLLVVTGGSGHGFKFLPTIGRYVVDRIEGSRTPELEMWRWRRRRNDEVPYNKIMEGLSSRLALVNQALAVEDSLDGEVARL</sequence>
<dbReference type="RefSeq" id="XP_018003150.1">
    <property type="nucleotide sequence ID" value="XM_018147290.1"/>
</dbReference>
<dbReference type="Pfam" id="PF01266">
    <property type="entry name" value="DAO"/>
    <property type="match status" value="1"/>
</dbReference>
<dbReference type="Gene3D" id="3.30.9.10">
    <property type="entry name" value="D-Amino Acid Oxidase, subunit A, domain 2"/>
    <property type="match status" value="1"/>
</dbReference>
<gene>
    <name evidence="7" type="ORF">AB675_6960</name>
</gene>
<dbReference type="InterPro" id="IPR045170">
    <property type="entry name" value="MTOX"/>
</dbReference>
<dbReference type="EMBL" id="LFJN01000005">
    <property type="protein sequence ID" value="KPI43187.1"/>
    <property type="molecule type" value="Genomic_DNA"/>
</dbReference>
<dbReference type="Proteomes" id="UP000038010">
    <property type="component" value="Unassembled WGS sequence"/>
</dbReference>
<comment type="caution">
    <text evidence="7">The sequence shown here is derived from an EMBL/GenBank/DDBJ whole genome shotgun (WGS) entry which is preliminary data.</text>
</comment>
<comment type="cofactor">
    <cofactor evidence="1">
        <name>FAD</name>
        <dbReference type="ChEBI" id="CHEBI:57692"/>
    </cofactor>
</comment>
<reference evidence="7 8" key="1">
    <citation type="submission" date="2015-06" db="EMBL/GenBank/DDBJ databases">
        <title>Draft genome of the ant-associated black yeast Phialophora attae CBS 131958.</title>
        <authorList>
            <person name="Moreno L.F."/>
            <person name="Stielow B.J."/>
            <person name="de Hoog S."/>
            <person name="Vicente V.A."/>
            <person name="Weiss V.A."/>
            <person name="de Vries M."/>
            <person name="Cruz L.M."/>
            <person name="Souza E.M."/>
        </authorList>
    </citation>
    <scope>NUCLEOTIDE SEQUENCE [LARGE SCALE GENOMIC DNA]</scope>
    <source>
        <strain evidence="7 8">CBS 131958</strain>
    </source>
</reference>
<keyword evidence="8" id="KW-1185">Reference proteome</keyword>
<proteinExistence type="inferred from homology"/>
<comment type="similarity">
    <text evidence="2">Belongs to the MSOX/MTOX family.</text>
</comment>
<dbReference type="SUPFAM" id="SSF54373">
    <property type="entry name" value="FAD-linked reductases, C-terminal domain"/>
    <property type="match status" value="1"/>
</dbReference>
<feature type="domain" description="FAD dependent oxidoreductase" evidence="6">
    <location>
        <begin position="9"/>
        <end position="419"/>
    </location>
</feature>
<dbReference type="Gene3D" id="3.50.50.60">
    <property type="entry name" value="FAD/NAD(P)-binding domain"/>
    <property type="match status" value="1"/>
</dbReference>
<dbReference type="GO" id="GO:0008115">
    <property type="term" value="F:sarcosine oxidase activity"/>
    <property type="evidence" value="ECO:0007669"/>
    <property type="project" value="TreeGrafter"/>
</dbReference>
<evidence type="ECO:0000256" key="4">
    <source>
        <dbReference type="ARBA" id="ARBA00022827"/>
    </source>
</evidence>
<evidence type="ECO:0000256" key="5">
    <source>
        <dbReference type="ARBA" id="ARBA00023002"/>
    </source>
</evidence>
<evidence type="ECO:0000313" key="8">
    <source>
        <dbReference type="Proteomes" id="UP000038010"/>
    </source>
</evidence>
<name>A0A0N1HY55_9EURO</name>
<accession>A0A0N1HY55</accession>
<keyword evidence="3" id="KW-0285">Flavoprotein</keyword>
<dbReference type="InterPro" id="IPR036188">
    <property type="entry name" value="FAD/NAD-bd_sf"/>
</dbReference>
<keyword evidence="4" id="KW-0274">FAD</keyword>
<dbReference type="SUPFAM" id="SSF51905">
    <property type="entry name" value="FAD/NAD(P)-binding domain"/>
    <property type="match status" value="1"/>
</dbReference>
<dbReference type="AlphaFoldDB" id="A0A0N1HY55"/>
<keyword evidence="5" id="KW-0560">Oxidoreductase</keyword>
<dbReference type="GeneID" id="28739169"/>
<protein>
    <submittedName>
        <fullName evidence="7">L-pipecolate oxidase</fullName>
    </submittedName>
</protein>
<dbReference type="GO" id="GO:0050660">
    <property type="term" value="F:flavin adenine dinucleotide binding"/>
    <property type="evidence" value="ECO:0007669"/>
    <property type="project" value="InterPro"/>
</dbReference>
<evidence type="ECO:0000256" key="3">
    <source>
        <dbReference type="ARBA" id="ARBA00022630"/>
    </source>
</evidence>
<dbReference type="STRING" id="1664694.A0A0N1HY55"/>
<dbReference type="InterPro" id="IPR006076">
    <property type="entry name" value="FAD-dep_OxRdtase"/>
</dbReference>